<feature type="region of interest" description="Disordered" evidence="7">
    <location>
        <begin position="333"/>
        <end position="393"/>
    </location>
</feature>
<feature type="region of interest" description="Disordered" evidence="7">
    <location>
        <begin position="715"/>
        <end position="754"/>
    </location>
</feature>
<dbReference type="AlphaFoldDB" id="A0ABD1ERV1"/>
<accession>A0ABD1ERV1</accession>
<organism evidence="9 10">
    <name type="scientific">Hypothenemus hampei</name>
    <name type="common">Coffee berry borer</name>
    <dbReference type="NCBI Taxonomy" id="57062"/>
    <lineage>
        <taxon>Eukaryota</taxon>
        <taxon>Metazoa</taxon>
        <taxon>Ecdysozoa</taxon>
        <taxon>Arthropoda</taxon>
        <taxon>Hexapoda</taxon>
        <taxon>Insecta</taxon>
        <taxon>Pterygota</taxon>
        <taxon>Neoptera</taxon>
        <taxon>Endopterygota</taxon>
        <taxon>Coleoptera</taxon>
        <taxon>Polyphaga</taxon>
        <taxon>Cucujiformia</taxon>
        <taxon>Curculionidae</taxon>
        <taxon>Scolytinae</taxon>
        <taxon>Hypothenemus</taxon>
    </lineage>
</organism>
<protein>
    <recommendedName>
        <fullName evidence="6">Enhancer of polycomb-like protein</fullName>
    </recommendedName>
</protein>
<dbReference type="InterPro" id="IPR019542">
    <property type="entry name" value="Enhancer_polycomb-like_N"/>
</dbReference>
<feature type="compositionally biased region" description="Basic residues" evidence="7">
    <location>
        <begin position="333"/>
        <end position="342"/>
    </location>
</feature>
<evidence type="ECO:0000313" key="9">
    <source>
        <dbReference type="EMBL" id="KAL1500742.1"/>
    </source>
</evidence>
<dbReference type="Pfam" id="PF10513">
    <property type="entry name" value="EPL1"/>
    <property type="match status" value="1"/>
</dbReference>
<comment type="similarity">
    <text evidence="2 6">Belongs to the enhancer of polycomb family.</text>
</comment>
<evidence type="ECO:0000256" key="5">
    <source>
        <dbReference type="ARBA" id="ARBA00023242"/>
    </source>
</evidence>
<evidence type="ECO:0000256" key="4">
    <source>
        <dbReference type="ARBA" id="ARBA00023163"/>
    </source>
</evidence>
<reference evidence="9 10" key="1">
    <citation type="submission" date="2024-05" db="EMBL/GenBank/DDBJ databases">
        <title>Genetic variation in Jamaican populations of the coffee berry borer (Hypothenemus hampei).</title>
        <authorList>
            <person name="Errbii M."/>
            <person name="Myrie A."/>
        </authorList>
    </citation>
    <scope>NUCLEOTIDE SEQUENCE [LARGE SCALE GENOMIC DNA]</scope>
    <source>
        <strain evidence="9">JA-Hopewell-2020-01-JO</strain>
        <tissue evidence="9">Whole body</tissue>
    </source>
</reference>
<feature type="region of interest" description="Disordered" evidence="7">
    <location>
        <begin position="518"/>
        <end position="565"/>
    </location>
</feature>
<dbReference type="GO" id="GO:0035267">
    <property type="term" value="C:NuA4 histone acetyltransferase complex"/>
    <property type="evidence" value="ECO:0007669"/>
    <property type="project" value="UniProtKB-ARBA"/>
</dbReference>
<dbReference type="InterPro" id="IPR024943">
    <property type="entry name" value="Enhancer_polycomb"/>
</dbReference>
<evidence type="ECO:0000313" key="10">
    <source>
        <dbReference type="Proteomes" id="UP001566132"/>
    </source>
</evidence>
<evidence type="ECO:0000256" key="7">
    <source>
        <dbReference type="SAM" id="MobiDB-lite"/>
    </source>
</evidence>
<dbReference type="PANTHER" id="PTHR14898">
    <property type="entry name" value="ENHANCER OF POLYCOMB"/>
    <property type="match status" value="1"/>
</dbReference>
<evidence type="ECO:0000259" key="8">
    <source>
        <dbReference type="Pfam" id="PF10513"/>
    </source>
</evidence>
<feature type="compositionally biased region" description="Acidic residues" evidence="7">
    <location>
        <begin position="608"/>
        <end position="622"/>
    </location>
</feature>
<dbReference type="EMBL" id="JBDJPC010000005">
    <property type="protein sequence ID" value="KAL1500742.1"/>
    <property type="molecule type" value="Genomic_DNA"/>
</dbReference>
<proteinExistence type="inferred from homology"/>
<evidence type="ECO:0000256" key="6">
    <source>
        <dbReference type="RuleBase" id="RU361124"/>
    </source>
</evidence>
<feature type="compositionally biased region" description="Low complexity" evidence="7">
    <location>
        <begin position="715"/>
        <end position="730"/>
    </location>
</feature>
<feature type="domain" description="Enhancer of polycomb-like N-terminal" evidence="8">
    <location>
        <begin position="7"/>
        <end position="141"/>
    </location>
</feature>
<dbReference type="Proteomes" id="UP001566132">
    <property type="component" value="Unassembled WGS sequence"/>
</dbReference>
<comment type="subcellular location">
    <subcellularLocation>
        <location evidence="1 6">Nucleus</location>
    </subcellularLocation>
</comment>
<sequence>MSKLSFRARALDPSKPMPIFMAEELPDLPDFSAINRAVPQMPTGMQKEEECEHHLQRAICAGIIIPTPEVSDVPLKDFYDRNYPNNYKQPRQLIHMQPFTMEQEIPDYDMDSDDEKWLQTQRPRLDITPLKFEEMMDRLEKSSGQTVVTLTEAKALLKEDDELTIAVFDYWLNKRLKTQHPLILTVRTEHRSGQAANNPYLAFRRRTEKMQTRKNRKNDEVSYEKMLKLRRDLVRAVTLLELVKRREKCKREYVHLTVEVFEKRFQARDFSGMVVAEAQALKAATAPPRPAFTPIFHNHNQSWADAMVNQSQGASQHHKAIIKDDVISRREKRQYKKRKHKMLNTGRGSGGGCGLGPNASLDGFSSDEDGSLHDSTNRDGIISGDADDQEDHDEGPFMFRRNRMCSYHKPLPTLGNWSWCSRSDNGSGDKRFRFTLASLSNRKCIGFARRRMGRGGRVILDRIATDYDDFWRSLDFSIIEPRLAQHEKTNDTKTLIKQERIKKDGALLNSIGSGSNISNSGSTSLVHNNNYNMNNNNNSETYNNSGGGRYPPKRDSDLVNSSTGDFYNNDLVVSERLASVMDVKPEPHELINKMATTNCDVGKTNQEEQQDDDEDDDDDDDGGGGGGGDGDDGDVVFLHSLRRDWLHFRPKTPPPDYEPPCNLLPPDDPWCAANSLPSFQVEIEPLEGSTILLDHSLFTSETFELDKRWLEETTTTTTTTNGSDDQQHQQLQDEESQKDSAKEDDVDGCPKKKKKWTKTKMDDWRIVGVSNFKLRDVGGEILRTVYDDEITDDCCQQEDDIDEIKTAEKNKKKKLMVVASTAVEQQDQQQQEKDQEEQMQEMRNTNGLISQIGFRANVSNLSNRNHSNKLKPFTYSPTNNSATAMSRHAVSLNNHGANNKIIEFPLTAAVDVAVNSAVENQASVTNNAANQKSTPNGGVRNNKTNNMVMEVT</sequence>
<dbReference type="GO" id="GO:0005634">
    <property type="term" value="C:nucleus"/>
    <property type="evidence" value="ECO:0007669"/>
    <property type="project" value="UniProtKB-SubCell"/>
</dbReference>
<evidence type="ECO:0000256" key="1">
    <source>
        <dbReference type="ARBA" id="ARBA00004123"/>
    </source>
</evidence>
<keyword evidence="5 6" id="KW-0539">Nucleus</keyword>
<keyword evidence="3 6" id="KW-0805">Transcription regulation</keyword>
<feature type="region of interest" description="Disordered" evidence="7">
    <location>
        <begin position="925"/>
        <end position="952"/>
    </location>
</feature>
<evidence type="ECO:0000256" key="3">
    <source>
        <dbReference type="ARBA" id="ARBA00023015"/>
    </source>
</evidence>
<comment type="caution">
    <text evidence="9">The sequence shown here is derived from an EMBL/GenBank/DDBJ whole genome shotgun (WGS) entry which is preliminary data.</text>
</comment>
<name>A0ABD1ERV1_HYPHA</name>
<feature type="region of interest" description="Disordered" evidence="7">
    <location>
        <begin position="594"/>
        <end position="635"/>
    </location>
</feature>
<keyword evidence="10" id="KW-1185">Reference proteome</keyword>
<evidence type="ECO:0000256" key="2">
    <source>
        <dbReference type="ARBA" id="ARBA00008035"/>
    </source>
</evidence>
<gene>
    <name evidence="9" type="ORF">ABEB36_006187</name>
</gene>
<keyword evidence="4 6" id="KW-0804">Transcription</keyword>
<feature type="compositionally biased region" description="Low complexity" evidence="7">
    <location>
        <begin position="518"/>
        <end position="544"/>
    </location>
</feature>